<organism evidence="1 2">
    <name type="scientific">Phlebia brevispora</name>
    <dbReference type="NCBI Taxonomy" id="194682"/>
    <lineage>
        <taxon>Eukaryota</taxon>
        <taxon>Fungi</taxon>
        <taxon>Dikarya</taxon>
        <taxon>Basidiomycota</taxon>
        <taxon>Agaricomycotina</taxon>
        <taxon>Agaricomycetes</taxon>
        <taxon>Polyporales</taxon>
        <taxon>Meruliaceae</taxon>
        <taxon>Phlebia</taxon>
    </lineage>
</organism>
<keyword evidence="2" id="KW-1185">Reference proteome</keyword>
<protein>
    <submittedName>
        <fullName evidence="1">Uncharacterized protein</fullName>
    </submittedName>
</protein>
<accession>A0ACC1T941</accession>
<comment type="caution">
    <text evidence="1">The sequence shown here is derived from an EMBL/GenBank/DDBJ whole genome shotgun (WGS) entry which is preliminary data.</text>
</comment>
<evidence type="ECO:0000313" key="2">
    <source>
        <dbReference type="Proteomes" id="UP001148662"/>
    </source>
</evidence>
<evidence type="ECO:0000313" key="1">
    <source>
        <dbReference type="EMBL" id="KAJ3556084.1"/>
    </source>
</evidence>
<dbReference type="Proteomes" id="UP001148662">
    <property type="component" value="Unassembled WGS sequence"/>
</dbReference>
<dbReference type="EMBL" id="JANHOG010000272">
    <property type="protein sequence ID" value="KAJ3556084.1"/>
    <property type="molecule type" value="Genomic_DNA"/>
</dbReference>
<reference evidence="1" key="1">
    <citation type="submission" date="2022-07" db="EMBL/GenBank/DDBJ databases">
        <title>Genome Sequence of Phlebia brevispora.</title>
        <authorList>
            <person name="Buettner E."/>
        </authorList>
    </citation>
    <scope>NUCLEOTIDE SEQUENCE</scope>
    <source>
        <strain evidence="1">MPL23</strain>
    </source>
</reference>
<name>A0ACC1T941_9APHY</name>
<sequence>MANVDSPPPAPLADRLHFPPFPKPPAGVKIVPVHEAKASGIQIAVALEPDHVEMEQRKRMKGRRTAGRPSGQRLTWWEDWEQGESTRMTEAHAMSVDLANRFRLACQDFKSTRSWPSPETGVLQVWDAVSISPIMRADDV</sequence>
<proteinExistence type="predicted"/>
<gene>
    <name evidence="1" type="ORF">NM688_g2223</name>
</gene>